<comment type="caution">
    <text evidence="1">The sequence shown here is derived from an EMBL/GenBank/DDBJ whole genome shotgun (WGS) entry which is preliminary data.</text>
</comment>
<evidence type="ECO:0000313" key="1">
    <source>
        <dbReference type="EMBL" id="CAE7655920.1"/>
    </source>
</evidence>
<dbReference type="AlphaFoldDB" id="A0A812W3C6"/>
<organism evidence="1 2">
    <name type="scientific">Symbiodinium pilosum</name>
    <name type="common">Dinoflagellate</name>
    <dbReference type="NCBI Taxonomy" id="2952"/>
    <lineage>
        <taxon>Eukaryota</taxon>
        <taxon>Sar</taxon>
        <taxon>Alveolata</taxon>
        <taxon>Dinophyceae</taxon>
        <taxon>Suessiales</taxon>
        <taxon>Symbiodiniaceae</taxon>
        <taxon>Symbiodinium</taxon>
    </lineage>
</organism>
<sequence>SGVEGAVYGYGFSYVHFRGPALHHPYPDTKMCEDVNFMLQLREAYGQRVGLHRDLEGICLHVMHGGNTADSMLHRAVSAEDMAKLDVCKLDFVAALARKVQKELERPGRFFVHASTAESMLQFQATVEQDVRFTVRCLAKGMTMKDLHRIPELQETW</sequence>
<feature type="non-terminal residue" evidence="1">
    <location>
        <position position="1"/>
    </location>
</feature>
<dbReference type="OrthoDB" id="413041at2759"/>
<proteinExistence type="predicted"/>
<dbReference type="Proteomes" id="UP000649617">
    <property type="component" value="Unassembled WGS sequence"/>
</dbReference>
<gene>
    <name evidence="1" type="ORF">SPIL2461_LOCUS17624</name>
</gene>
<keyword evidence="2" id="KW-1185">Reference proteome</keyword>
<protein>
    <submittedName>
        <fullName evidence="1">Uncharacterized protein</fullName>
    </submittedName>
</protein>
<reference evidence="1" key="1">
    <citation type="submission" date="2021-02" db="EMBL/GenBank/DDBJ databases">
        <authorList>
            <person name="Dougan E. K."/>
            <person name="Rhodes N."/>
            <person name="Thang M."/>
            <person name="Chan C."/>
        </authorList>
    </citation>
    <scope>NUCLEOTIDE SEQUENCE</scope>
</reference>
<dbReference type="EMBL" id="CAJNIZ010043266">
    <property type="protein sequence ID" value="CAE7655920.1"/>
    <property type="molecule type" value="Genomic_DNA"/>
</dbReference>
<evidence type="ECO:0000313" key="2">
    <source>
        <dbReference type="Proteomes" id="UP000649617"/>
    </source>
</evidence>
<accession>A0A812W3C6</accession>
<name>A0A812W3C6_SYMPI</name>